<accession>A0AAV5SIC2</accession>
<name>A0AAV5SIC2_9BILA</name>
<comment type="caution">
    <text evidence="1">The sequence shown here is derived from an EMBL/GenBank/DDBJ whole genome shotgun (WGS) entry which is preliminary data.</text>
</comment>
<evidence type="ECO:0000313" key="1">
    <source>
        <dbReference type="EMBL" id="GMS83041.1"/>
    </source>
</evidence>
<organism evidence="1 2">
    <name type="scientific">Pristionchus entomophagus</name>
    <dbReference type="NCBI Taxonomy" id="358040"/>
    <lineage>
        <taxon>Eukaryota</taxon>
        <taxon>Metazoa</taxon>
        <taxon>Ecdysozoa</taxon>
        <taxon>Nematoda</taxon>
        <taxon>Chromadorea</taxon>
        <taxon>Rhabditida</taxon>
        <taxon>Rhabditina</taxon>
        <taxon>Diplogasteromorpha</taxon>
        <taxon>Diplogasteroidea</taxon>
        <taxon>Neodiplogasteridae</taxon>
        <taxon>Pristionchus</taxon>
    </lineage>
</organism>
<gene>
    <name evidence="1" type="ORF">PENTCL1PPCAC_5216</name>
</gene>
<reference evidence="1" key="1">
    <citation type="submission" date="2023-10" db="EMBL/GenBank/DDBJ databases">
        <title>Genome assembly of Pristionchus species.</title>
        <authorList>
            <person name="Yoshida K."/>
            <person name="Sommer R.J."/>
        </authorList>
    </citation>
    <scope>NUCLEOTIDE SEQUENCE</scope>
    <source>
        <strain evidence="1">RS0144</strain>
    </source>
</reference>
<sequence>KNEQWDKKIVRATVRNGCIATFWSSNYYSRSSHADTFNVDDREHTILSNVEYGEYDMEALSTGTAAGGAEESGLGRVTCYCDPTRT</sequence>
<dbReference type="Proteomes" id="UP001432027">
    <property type="component" value="Unassembled WGS sequence"/>
</dbReference>
<dbReference type="EMBL" id="BTSX01000002">
    <property type="protein sequence ID" value="GMS83041.1"/>
    <property type="molecule type" value="Genomic_DNA"/>
</dbReference>
<feature type="non-terminal residue" evidence="1">
    <location>
        <position position="1"/>
    </location>
</feature>
<proteinExistence type="predicted"/>
<feature type="non-terminal residue" evidence="1">
    <location>
        <position position="86"/>
    </location>
</feature>
<protein>
    <submittedName>
        <fullName evidence="1">Uncharacterized protein</fullName>
    </submittedName>
</protein>
<dbReference type="AlphaFoldDB" id="A0AAV5SIC2"/>
<keyword evidence="2" id="KW-1185">Reference proteome</keyword>
<evidence type="ECO:0000313" key="2">
    <source>
        <dbReference type="Proteomes" id="UP001432027"/>
    </source>
</evidence>